<organism evidence="1">
    <name type="scientific">Brassica napus</name>
    <name type="common">Rape</name>
    <dbReference type="NCBI Taxonomy" id="3708"/>
    <lineage>
        <taxon>Eukaryota</taxon>
        <taxon>Viridiplantae</taxon>
        <taxon>Streptophyta</taxon>
        <taxon>Embryophyta</taxon>
        <taxon>Tracheophyta</taxon>
        <taxon>Spermatophyta</taxon>
        <taxon>Magnoliopsida</taxon>
        <taxon>eudicotyledons</taxon>
        <taxon>Gunneridae</taxon>
        <taxon>Pentapetalae</taxon>
        <taxon>rosids</taxon>
        <taxon>malvids</taxon>
        <taxon>Brassicales</taxon>
        <taxon>Brassicaceae</taxon>
        <taxon>Brassiceae</taxon>
        <taxon>Brassica</taxon>
    </lineage>
</organism>
<dbReference type="EMBL" id="HG994369">
    <property type="protein sequence ID" value="CAF1932349.1"/>
    <property type="molecule type" value="Genomic_DNA"/>
</dbReference>
<sequence length="60" mass="6668">MVQKAIFNINKVVVTISILSTINLSPWPYLVCVEGFSSISSYSLQRASPTDTAMMLLLQF</sequence>
<dbReference type="AlphaFoldDB" id="A0A816L6U6"/>
<proteinExistence type="predicted"/>
<name>A0A816L6U6_BRANA</name>
<evidence type="ECO:0000313" key="1">
    <source>
        <dbReference type="EMBL" id="CAF1932349.1"/>
    </source>
</evidence>
<reference evidence="1" key="1">
    <citation type="submission" date="2021-01" db="EMBL/GenBank/DDBJ databases">
        <authorList>
            <consortium name="Genoscope - CEA"/>
            <person name="William W."/>
        </authorList>
    </citation>
    <scope>NUCLEOTIDE SEQUENCE</scope>
</reference>
<dbReference type="Proteomes" id="UP001295469">
    <property type="component" value="Chromosome C05"/>
</dbReference>
<protein>
    <submittedName>
        <fullName evidence="1">(rape) hypothetical protein</fullName>
    </submittedName>
</protein>
<gene>
    <name evidence="1" type="ORF">DARMORV10_C05P44630.1</name>
</gene>
<accession>A0A816L6U6</accession>